<gene>
    <name evidence="1" type="ORF">PYW08_012788</name>
</gene>
<organism evidence="1 2">
    <name type="scientific">Mythimna loreyi</name>
    <dbReference type="NCBI Taxonomy" id="667449"/>
    <lineage>
        <taxon>Eukaryota</taxon>
        <taxon>Metazoa</taxon>
        <taxon>Ecdysozoa</taxon>
        <taxon>Arthropoda</taxon>
        <taxon>Hexapoda</taxon>
        <taxon>Insecta</taxon>
        <taxon>Pterygota</taxon>
        <taxon>Neoptera</taxon>
        <taxon>Endopterygota</taxon>
        <taxon>Lepidoptera</taxon>
        <taxon>Glossata</taxon>
        <taxon>Ditrysia</taxon>
        <taxon>Noctuoidea</taxon>
        <taxon>Noctuidae</taxon>
        <taxon>Noctuinae</taxon>
        <taxon>Hadenini</taxon>
        <taxon>Mythimna</taxon>
    </lineage>
</organism>
<reference evidence="1" key="1">
    <citation type="submission" date="2023-03" db="EMBL/GenBank/DDBJ databases">
        <title>Chromosome-level genomes of two armyworms, Mythimna separata and Mythimna loreyi, provide insights into the biosynthesis and reception of sex pheromones.</title>
        <authorList>
            <person name="Zhao H."/>
        </authorList>
    </citation>
    <scope>NUCLEOTIDE SEQUENCE</scope>
    <source>
        <strain evidence="1">BeijingLab</strain>
    </source>
</reference>
<comment type="caution">
    <text evidence="1">The sequence shown here is derived from an EMBL/GenBank/DDBJ whole genome shotgun (WGS) entry which is preliminary data.</text>
</comment>
<evidence type="ECO:0000313" key="1">
    <source>
        <dbReference type="EMBL" id="KAJ8705742.1"/>
    </source>
</evidence>
<dbReference type="Proteomes" id="UP001231649">
    <property type="component" value="Chromosome 31"/>
</dbReference>
<keyword evidence="2" id="KW-1185">Reference proteome</keyword>
<sequence length="317" mass="36409">MNNKTYRKRAGTSGIQGQLYETKLISLLYFRMKHDDSIKQFSLATNRDDTGAFDDICFRADVKGFDKPLAVFIQAKHRENDKLLTFSSKTDLSKYFGSYLEIRRAFEPKSKDMIFGGNFDETECFFVMYTTAKDDPNNKTYEGPVAEYLNQLIGTGGCCTQPSYTDENLDFLCKIVIEEEIKTLAEQLAKFICDKSDSVLSMNNDIMLRYHVILARNVFEVSDIQPEGHRIARFKQDFLTTNKDFLVLIKNILCIEVLKKRKSEETDEHSLLLKFLSEPSEMTTLSKLLGSVLTYKNNKLQFVNKSMTDQSICRTGC</sequence>
<dbReference type="EMBL" id="CM056807">
    <property type="protein sequence ID" value="KAJ8705742.1"/>
    <property type="molecule type" value="Genomic_DNA"/>
</dbReference>
<protein>
    <submittedName>
        <fullName evidence="1">Uncharacterized protein</fullName>
    </submittedName>
</protein>
<proteinExistence type="predicted"/>
<evidence type="ECO:0000313" key="2">
    <source>
        <dbReference type="Proteomes" id="UP001231649"/>
    </source>
</evidence>
<accession>A0ACC2Q215</accession>
<name>A0ACC2Q215_9NEOP</name>